<feature type="transmembrane region" description="Helical" evidence="1">
    <location>
        <begin position="367"/>
        <end position="387"/>
    </location>
</feature>
<comment type="caution">
    <text evidence="2">The sequence shown here is derived from an EMBL/GenBank/DDBJ whole genome shotgun (WGS) entry which is preliminary data.</text>
</comment>
<organism evidence="2 3">
    <name type="scientific">Niastella vici</name>
    <dbReference type="NCBI Taxonomy" id="1703345"/>
    <lineage>
        <taxon>Bacteria</taxon>
        <taxon>Pseudomonadati</taxon>
        <taxon>Bacteroidota</taxon>
        <taxon>Chitinophagia</taxon>
        <taxon>Chitinophagales</taxon>
        <taxon>Chitinophagaceae</taxon>
        <taxon>Niastella</taxon>
    </lineage>
</organism>
<gene>
    <name evidence="2" type="ORF">A3860_04755</name>
</gene>
<evidence type="ECO:0000313" key="3">
    <source>
        <dbReference type="Proteomes" id="UP000192796"/>
    </source>
</evidence>
<keyword evidence="1" id="KW-0472">Membrane</keyword>
<protein>
    <recommendedName>
        <fullName evidence="4">ABC3 transporter permease protein domain-containing protein</fullName>
    </recommendedName>
</protein>
<evidence type="ECO:0000313" key="2">
    <source>
        <dbReference type="EMBL" id="OQP61033.1"/>
    </source>
</evidence>
<accession>A0A1V9FRR8</accession>
<dbReference type="Proteomes" id="UP000192796">
    <property type="component" value="Unassembled WGS sequence"/>
</dbReference>
<evidence type="ECO:0008006" key="4">
    <source>
        <dbReference type="Google" id="ProtNLM"/>
    </source>
</evidence>
<keyword evidence="3" id="KW-1185">Reference proteome</keyword>
<dbReference type="RefSeq" id="WP_081151195.1">
    <property type="nucleotide sequence ID" value="NZ_LVYD01000058.1"/>
</dbReference>
<feature type="transmembrane region" description="Helical" evidence="1">
    <location>
        <begin position="275"/>
        <end position="298"/>
    </location>
</feature>
<name>A0A1V9FRR8_9BACT</name>
<feature type="transmembrane region" description="Helical" evidence="1">
    <location>
        <begin position="22"/>
        <end position="43"/>
    </location>
</feature>
<dbReference type="STRING" id="1703345.A3860_04755"/>
<evidence type="ECO:0000256" key="1">
    <source>
        <dbReference type="SAM" id="Phobius"/>
    </source>
</evidence>
<keyword evidence="1" id="KW-1133">Transmembrane helix</keyword>
<dbReference type="AlphaFoldDB" id="A0A1V9FRR8"/>
<feature type="transmembrane region" description="Helical" evidence="1">
    <location>
        <begin position="331"/>
        <end position="352"/>
    </location>
</feature>
<sequence length="398" mass="44974">MAVSFKPIRSLLQTGTNSGSRWFSYIGLGIGVLLLLCSIQMFINIQQLLSGESPRKQGYDYISISKTITNETMGQLDKNLFNENDIKEMAAQPFIQGVSPLVATRFQVLLSAGDIIPFSTNLFLESLDNNFLDTVPPNFTWHEGQDYIPIIFSSDFLEIYNVFAPGYGLPQLSEATVSQVVVYITCNGENGVKQTFRGSIVALSDRVNSIIVPKNFLDWANNKFGNTNDVRASRLYVRTKDANNPTFLNYLQQKNYKVNKDKTKFGRVKQVLQGIFSGLGIFGLLVVILALMLFSFYLQLMIARSKDNLQLLLQMGYSPNWLSKNVSKQFIPVYILVVLIALGLTEVTQWAFHHFAMFDRPELSSLLHWTVIITAILLIALSLITNYRMVKKLLYKLV</sequence>
<keyword evidence="1" id="KW-0812">Transmembrane</keyword>
<proteinExistence type="predicted"/>
<dbReference type="EMBL" id="LVYD01000058">
    <property type="protein sequence ID" value="OQP61033.1"/>
    <property type="molecule type" value="Genomic_DNA"/>
</dbReference>
<reference evidence="2 3" key="1">
    <citation type="submission" date="2016-03" db="EMBL/GenBank/DDBJ databases">
        <title>Niastella vici sp. nov., isolated from farmland soil.</title>
        <authorList>
            <person name="Chen L."/>
            <person name="Wang D."/>
            <person name="Yang S."/>
            <person name="Wang G."/>
        </authorList>
    </citation>
    <scope>NUCLEOTIDE SEQUENCE [LARGE SCALE GENOMIC DNA]</scope>
    <source>
        <strain evidence="2 3">DJ57</strain>
    </source>
</reference>
<dbReference type="OrthoDB" id="1011751at2"/>